<evidence type="ECO:0000313" key="5">
    <source>
        <dbReference type="Proteomes" id="UP001237642"/>
    </source>
</evidence>
<dbReference type="InterPro" id="IPR023213">
    <property type="entry name" value="CAT-like_dom_sf"/>
</dbReference>
<dbReference type="PANTHER" id="PTHR31623">
    <property type="entry name" value="F21J9.9"/>
    <property type="match status" value="1"/>
</dbReference>
<dbReference type="Gene3D" id="3.30.559.10">
    <property type="entry name" value="Chloramphenicol acetyltransferase-like domain"/>
    <property type="match status" value="1"/>
</dbReference>
<evidence type="ECO:0000256" key="2">
    <source>
        <dbReference type="ARBA" id="ARBA00022679"/>
    </source>
</evidence>
<gene>
    <name evidence="4" type="ORF">POM88_010187</name>
</gene>
<organism evidence="4 5">
    <name type="scientific">Heracleum sosnowskyi</name>
    <dbReference type="NCBI Taxonomy" id="360622"/>
    <lineage>
        <taxon>Eukaryota</taxon>
        <taxon>Viridiplantae</taxon>
        <taxon>Streptophyta</taxon>
        <taxon>Embryophyta</taxon>
        <taxon>Tracheophyta</taxon>
        <taxon>Spermatophyta</taxon>
        <taxon>Magnoliopsida</taxon>
        <taxon>eudicotyledons</taxon>
        <taxon>Gunneridae</taxon>
        <taxon>Pentapetalae</taxon>
        <taxon>asterids</taxon>
        <taxon>campanulids</taxon>
        <taxon>Apiales</taxon>
        <taxon>Apiaceae</taxon>
        <taxon>Apioideae</taxon>
        <taxon>apioid superclade</taxon>
        <taxon>Tordylieae</taxon>
        <taxon>Tordyliinae</taxon>
        <taxon>Heracleum</taxon>
    </lineage>
</organism>
<evidence type="ECO:0000313" key="4">
    <source>
        <dbReference type="EMBL" id="KAK1400324.1"/>
    </source>
</evidence>
<accession>A0AAD8N883</accession>
<dbReference type="PANTHER" id="PTHR31623:SF110">
    <property type="entry name" value="VINORINE SYNTHASE-LIKE"/>
    <property type="match status" value="1"/>
</dbReference>
<sequence>MMGDEGAELMGKSMKDIGNLGSEEDVDHYGCTSWCNFEYYELDFGWGKPVWVSNVAVDGDVLMNFIILIDTRCDRGIEAWVTLDEQEMNILEQDPDLLALASLDPSPLQI</sequence>
<proteinExistence type="inferred from homology"/>
<dbReference type="EMBL" id="JAUIZM010000002">
    <property type="protein sequence ID" value="KAK1400324.1"/>
    <property type="molecule type" value="Genomic_DNA"/>
</dbReference>
<keyword evidence="3" id="KW-0012">Acyltransferase</keyword>
<dbReference type="Pfam" id="PF02458">
    <property type="entry name" value="Transferase"/>
    <property type="match status" value="1"/>
</dbReference>
<comment type="caution">
    <text evidence="4">The sequence shown here is derived from an EMBL/GenBank/DDBJ whole genome shotgun (WGS) entry which is preliminary data.</text>
</comment>
<protein>
    <submittedName>
        <fullName evidence="4">HXXXD-type acyl-transferase family protein</fullName>
    </submittedName>
</protein>
<dbReference type="Proteomes" id="UP001237642">
    <property type="component" value="Unassembled WGS sequence"/>
</dbReference>
<reference evidence="4" key="2">
    <citation type="submission" date="2023-05" db="EMBL/GenBank/DDBJ databases">
        <authorList>
            <person name="Schelkunov M.I."/>
        </authorList>
    </citation>
    <scope>NUCLEOTIDE SEQUENCE</scope>
    <source>
        <strain evidence="4">Hsosn_3</strain>
        <tissue evidence="4">Leaf</tissue>
    </source>
</reference>
<reference evidence="4" key="1">
    <citation type="submission" date="2023-02" db="EMBL/GenBank/DDBJ databases">
        <title>Genome of toxic invasive species Heracleum sosnowskyi carries increased number of genes despite the absence of recent whole-genome duplications.</title>
        <authorList>
            <person name="Schelkunov M."/>
            <person name="Shtratnikova V."/>
            <person name="Makarenko M."/>
            <person name="Klepikova A."/>
            <person name="Omelchenko D."/>
            <person name="Novikova G."/>
            <person name="Obukhova E."/>
            <person name="Bogdanov V."/>
            <person name="Penin A."/>
            <person name="Logacheva M."/>
        </authorList>
    </citation>
    <scope>NUCLEOTIDE SEQUENCE</scope>
    <source>
        <strain evidence="4">Hsosn_3</strain>
        <tissue evidence="4">Leaf</tissue>
    </source>
</reference>
<evidence type="ECO:0000256" key="1">
    <source>
        <dbReference type="ARBA" id="ARBA00009861"/>
    </source>
</evidence>
<keyword evidence="2" id="KW-0808">Transferase</keyword>
<dbReference type="GO" id="GO:0016746">
    <property type="term" value="F:acyltransferase activity"/>
    <property type="evidence" value="ECO:0007669"/>
    <property type="project" value="UniProtKB-KW"/>
</dbReference>
<comment type="similarity">
    <text evidence="1">Belongs to the plant acyltransferase family.</text>
</comment>
<dbReference type="AlphaFoldDB" id="A0AAD8N883"/>
<keyword evidence="5" id="KW-1185">Reference proteome</keyword>
<evidence type="ECO:0000256" key="3">
    <source>
        <dbReference type="ARBA" id="ARBA00023315"/>
    </source>
</evidence>
<name>A0AAD8N883_9APIA</name>